<dbReference type="Gene3D" id="3.40.220.10">
    <property type="entry name" value="Leucine Aminopeptidase, subunit E, domain 1"/>
    <property type="match status" value="1"/>
</dbReference>
<dbReference type="GO" id="GO:0005634">
    <property type="term" value="C:nucleus"/>
    <property type="evidence" value="ECO:0007669"/>
    <property type="project" value="UniProtKB-SubCell"/>
</dbReference>
<dbReference type="InterPro" id="IPR002589">
    <property type="entry name" value="Macro_dom"/>
</dbReference>
<keyword evidence="4" id="KW-0520">NAD</keyword>
<dbReference type="GO" id="GO:0010629">
    <property type="term" value="P:negative regulation of gene expression"/>
    <property type="evidence" value="ECO:0007669"/>
    <property type="project" value="TreeGrafter"/>
</dbReference>
<dbReference type="InterPro" id="IPR012677">
    <property type="entry name" value="Nucleotide-bd_a/b_plait_sf"/>
</dbReference>
<dbReference type="PANTHER" id="PTHR14453">
    <property type="entry name" value="PARP/ZINC FINGER CCCH TYPE DOMAIN CONTAINING PROTEIN"/>
    <property type="match status" value="1"/>
</dbReference>
<keyword evidence="2" id="KW-0328">Glycosyltransferase</keyword>
<organism evidence="8 9">
    <name type="scientific">Oryzias javanicus</name>
    <name type="common">Javanese ricefish</name>
    <name type="synonym">Aplocheilus javanicus</name>
    <dbReference type="NCBI Taxonomy" id="123683"/>
    <lineage>
        <taxon>Eukaryota</taxon>
        <taxon>Metazoa</taxon>
        <taxon>Chordata</taxon>
        <taxon>Craniata</taxon>
        <taxon>Vertebrata</taxon>
        <taxon>Euteleostomi</taxon>
        <taxon>Actinopterygii</taxon>
        <taxon>Neopterygii</taxon>
        <taxon>Teleostei</taxon>
        <taxon>Neoteleostei</taxon>
        <taxon>Acanthomorphata</taxon>
        <taxon>Ovalentaria</taxon>
        <taxon>Atherinomorphae</taxon>
        <taxon>Beloniformes</taxon>
        <taxon>Adrianichthyidae</taxon>
        <taxon>Oryziinae</taxon>
        <taxon>Oryzias</taxon>
    </lineage>
</organism>
<feature type="compositionally biased region" description="Basic and acidic residues" evidence="6">
    <location>
        <begin position="166"/>
        <end position="177"/>
    </location>
</feature>
<dbReference type="GO" id="GO:0016757">
    <property type="term" value="F:glycosyltransferase activity"/>
    <property type="evidence" value="ECO:0007669"/>
    <property type="project" value="UniProtKB-KW"/>
</dbReference>
<keyword evidence="5" id="KW-0539">Nucleus</keyword>
<dbReference type="SUPFAM" id="SSF52949">
    <property type="entry name" value="Macro domain-like"/>
    <property type="match status" value="1"/>
</dbReference>
<reference evidence="8 9" key="2">
    <citation type="submission" date="2019-01" db="EMBL/GenBank/DDBJ databases">
        <title>A chromosome length genome reference of the Java medaka (oryzias javanicus).</title>
        <authorList>
            <person name="Herpin A."/>
            <person name="Takehana Y."/>
            <person name="Naruse K."/>
            <person name="Ansai S."/>
            <person name="Kawaguchi M."/>
        </authorList>
    </citation>
    <scope>NUCLEOTIDE SEQUENCE [LARGE SCALE GENOMIC DNA]</scope>
    <source>
        <strain evidence="8">RS831</strain>
        <tissue evidence="8">Whole body</tissue>
    </source>
</reference>
<sequence>MCFPLLFDHNGGHYQYPVFLESPRPLEEVRRKVELYFSVRRRSGGGECGHLTAVRQNIYRIDFRHQRDQQEVLRRSPHVVKLEDDHVEIRVRSSLEADTSSSSCNTSPSPAENSEAVQDEDQQFPSLKDNQFSEQELISARSALLHSLEDGGSSSGTLAGYSAEVSPRKPDQGKDSEGSAASFEENLNTKKTNQKTEECEEVSPAGRTDGECPPKHECSEESFPSDESLSEACRLCDSDIETNTNAAVTAGGRVHVQIVQGTIETQETDALVSPMVGHYHLSTRLGNILENIVGSRLTEKFIEAAGDEWTPGNFVLVEGLPGLPSNAVFFLDLFPWNEDEDGTAVQILRSGINNILTSCDDKGFRSVALPALSDGIVLGFPISLVARVVLEQIYEYERERVNSSDLSVRIVLLPENKEAIEAFTTVQEDFKIKASRRIVLLGKTGSGKSHCLA</sequence>
<evidence type="ECO:0000256" key="6">
    <source>
        <dbReference type="SAM" id="MobiDB-lite"/>
    </source>
</evidence>
<dbReference type="PANTHER" id="PTHR14453:SF67">
    <property type="entry name" value="POLY [ADP-RIBOSE] POLYMERASE"/>
    <property type="match status" value="1"/>
</dbReference>
<protein>
    <recommendedName>
        <fullName evidence="7">Macro domain-containing protein</fullName>
    </recommendedName>
</protein>
<evidence type="ECO:0000259" key="7">
    <source>
        <dbReference type="PROSITE" id="PS51154"/>
    </source>
</evidence>
<feature type="non-terminal residue" evidence="8">
    <location>
        <position position="453"/>
    </location>
</feature>
<feature type="compositionally biased region" description="Low complexity" evidence="6">
    <location>
        <begin position="99"/>
        <end position="110"/>
    </location>
</feature>
<dbReference type="OrthoDB" id="6133115at2759"/>
<evidence type="ECO:0000256" key="1">
    <source>
        <dbReference type="ARBA" id="ARBA00004123"/>
    </source>
</evidence>
<dbReference type="InterPro" id="IPR052056">
    <property type="entry name" value="Mono-ARTD/PARP"/>
</dbReference>
<dbReference type="GO" id="GO:0005737">
    <property type="term" value="C:cytoplasm"/>
    <property type="evidence" value="ECO:0007669"/>
    <property type="project" value="TreeGrafter"/>
</dbReference>
<dbReference type="InterPro" id="IPR043472">
    <property type="entry name" value="Macro_dom-like"/>
</dbReference>
<feature type="region of interest" description="Disordered" evidence="6">
    <location>
        <begin position="151"/>
        <end position="224"/>
    </location>
</feature>
<dbReference type="EMBL" id="CM012454">
    <property type="protein sequence ID" value="RVE60275.1"/>
    <property type="molecule type" value="Genomic_DNA"/>
</dbReference>
<keyword evidence="3" id="KW-0808">Transferase</keyword>
<evidence type="ECO:0000313" key="8">
    <source>
        <dbReference type="EMBL" id="RVE60275.1"/>
    </source>
</evidence>
<dbReference type="AlphaFoldDB" id="A0A437CBW4"/>
<reference evidence="8 9" key="1">
    <citation type="submission" date="2018-11" db="EMBL/GenBank/DDBJ databases">
        <authorList>
            <person name="Lopez-Roques C."/>
            <person name="Donnadieu C."/>
            <person name="Bouchez O."/>
            <person name="Klopp C."/>
            <person name="Cabau C."/>
            <person name="Zahm M."/>
        </authorList>
    </citation>
    <scope>NUCLEOTIDE SEQUENCE [LARGE SCALE GENOMIC DNA]</scope>
    <source>
        <strain evidence="8">RS831</strain>
        <tissue evidence="8">Whole body</tissue>
    </source>
</reference>
<proteinExistence type="predicted"/>
<evidence type="ECO:0000256" key="4">
    <source>
        <dbReference type="ARBA" id="ARBA00023027"/>
    </source>
</evidence>
<dbReference type="InterPro" id="IPR057051">
    <property type="entry name" value="PARP14_RPM_1"/>
</dbReference>
<dbReference type="Gene3D" id="3.30.70.330">
    <property type="match status" value="1"/>
</dbReference>
<dbReference type="Pfam" id="PF23222">
    <property type="entry name" value="RRM_PARP14_1"/>
    <property type="match status" value="1"/>
</dbReference>
<dbReference type="GO" id="GO:0003714">
    <property type="term" value="F:transcription corepressor activity"/>
    <property type="evidence" value="ECO:0007669"/>
    <property type="project" value="TreeGrafter"/>
</dbReference>
<dbReference type="Proteomes" id="UP000283210">
    <property type="component" value="Chromosome 18"/>
</dbReference>
<gene>
    <name evidence="8" type="ORF">OJAV_G00179130</name>
</gene>
<evidence type="ECO:0000256" key="2">
    <source>
        <dbReference type="ARBA" id="ARBA00022676"/>
    </source>
</evidence>
<feature type="compositionally biased region" description="Basic and acidic residues" evidence="6">
    <location>
        <begin position="208"/>
        <end position="219"/>
    </location>
</feature>
<evidence type="ECO:0000256" key="3">
    <source>
        <dbReference type="ARBA" id="ARBA00022679"/>
    </source>
</evidence>
<comment type="subcellular location">
    <subcellularLocation>
        <location evidence="1">Nucleus</location>
    </subcellularLocation>
</comment>
<name>A0A437CBW4_ORYJA</name>
<dbReference type="PROSITE" id="PS51154">
    <property type="entry name" value="MACRO"/>
    <property type="match status" value="1"/>
</dbReference>
<accession>A0A437CBW4</accession>
<dbReference type="Pfam" id="PF01661">
    <property type="entry name" value="Macro"/>
    <property type="match status" value="1"/>
</dbReference>
<evidence type="ECO:0000256" key="5">
    <source>
        <dbReference type="ARBA" id="ARBA00023242"/>
    </source>
</evidence>
<feature type="domain" description="Macro" evidence="7">
    <location>
        <begin position="243"/>
        <end position="431"/>
    </location>
</feature>
<evidence type="ECO:0000313" key="9">
    <source>
        <dbReference type="Proteomes" id="UP000283210"/>
    </source>
</evidence>
<feature type="region of interest" description="Disordered" evidence="6">
    <location>
        <begin position="93"/>
        <end position="123"/>
    </location>
</feature>
<keyword evidence="9" id="KW-1185">Reference proteome</keyword>